<dbReference type="CDD" id="cd12797">
    <property type="entry name" value="M23_peptidase"/>
    <property type="match status" value="1"/>
</dbReference>
<dbReference type="PANTHER" id="PTHR21666:SF270">
    <property type="entry name" value="MUREIN HYDROLASE ACTIVATOR ENVC"/>
    <property type="match status" value="1"/>
</dbReference>
<evidence type="ECO:0000313" key="3">
    <source>
        <dbReference type="EMBL" id="GAA2130496.1"/>
    </source>
</evidence>
<comment type="caution">
    <text evidence="3">The sequence shown here is derived from an EMBL/GenBank/DDBJ whole genome shotgun (WGS) entry which is preliminary data.</text>
</comment>
<dbReference type="InterPro" id="IPR011055">
    <property type="entry name" value="Dup_hybrid_motif"/>
</dbReference>
<keyword evidence="4" id="KW-1185">Reference proteome</keyword>
<proteinExistence type="predicted"/>
<dbReference type="SUPFAM" id="SSF51261">
    <property type="entry name" value="Duplicated hybrid motif"/>
    <property type="match status" value="1"/>
</dbReference>
<dbReference type="Proteomes" id="UP001422759">
    <property type="component" value="Unassembled WGS sequence"/>
</dbReference>
<dbReference type="EMBL" id="BAAANT010000001">
    <property type="protein sequence ID" value="GAA2130496.1"/>
    <property type="molecule type" value="Genomic_DNA"/>
</dbReference>
<sequence length="234" mass="24834">MPRPEPHPRDRPNSRAQRRDHSRAALRSAVLTVALPSVAALGVFAAAAVAGAHQSTPQHTTRQEPPAEPPDPDDPAARAARDQPRADLLPQQEAPPRPAEPARPALVLPVEAHGLSATFGAVGNRWAARHTGVDFPVPRGTPVHAVTDGTVSTRWNPAYGYMAAVTAADGTRTWYCHLGSYRVRKGQVRAGDVIAYSGNSGNSTGPHLHFEVHPGGAGPVDPLPWLIARGLDPR</sequence>
<dbReference type="PANTHER" id="PTHR21666">
    <property type="entry name" value="PEPTIDASE-RELATED"/>
    <property type="match status" value="1"/>
</dbReference>
<dbReference type="InterPro" id="IPR050570">
    <property type="entry name" value="Cell_wall_metabolism_enzyme"/>
</dbReference>
<reference evidence="3 4" key="1">
    <citation type="journal article" date="2019" name="Int. J. Syst. Evol. Microbiol.">
        <title>The Global Catalogue of Microorganisms (GCM) 10K type strain sequencing project: providing services to taxonomists for standard genome sequencing and annotation.</title>
        <authorList>
            <consortium name="The Broad Institute Genomics Platform"/>
            <consortium name="The Broad Institute Genome Sequencing Center for Infectious Disease"/>
            <person name="Wu L."/>
            <person name="Ma J."/>
        </authorList>
    </citation>
    <scope>NUCLEOTIDE SEQUENCE [LARGE SCALE GENOMIC DNA]</scope>
    <source>
        <strain evidence="3 4">JCM 14560</strain>
    </source>
</reference>
<dbReference type="Pfam" id="PF01551">
    <property type="entry name" value="Peptidase_M23"/>
    <property type="match status" value="1"/>
</dbReference>
<organism evidence="3 4">
    <name type="scientific">Kitasatospora kazusensis</name>
    <dbReference type="NCBI Taxonomy" id="407974"/>
    <lineage>
        <taxon>Bacteria</taxon>
        <taxon>Bacillati</taxon>
        <taxon>Actinomycetota</taxon>
        <taxon>Actinomycetes</taxon>
        <taxon>Kitasatosporales</taxon>
        <taxon>Streptomycetaceae</taxon>
        <taxon>Kitasatospora</taxon>
    </lineage>
</organism>
<evidence type="ECO:0000256" key="1">
    <source>
        <dbReference type="SAM" id="MobiDB-lite"/>
    </source>
</evidence>
<dbReference type="InterPro" id="IPR016047">
    <property type="entry name" value="M23ase_b-sheet_dom"/>
</dbReference>
<evidence type="ECO:0000259" key="2">
    <source>
        <dbReference type="Pfam" id="PF01551"/>
    </source>
</evidence>
<feature type="region of interest" description="Disordered" evidence="1">
    <location>
        <begin position="49"/>
        <end position="101"/>
    </location>
</feature>
<accession>A0ABN2YQ53</accession>
<name>A0ABN2YQ53_9ACTN</name>
<dbReference type="Gene3D" id="2.70.70.10">
    <property type="entry name" value="Glucose Permease (Domain IIA)"/>
    <property type="match status" value="1"/>
</dbReference>
<feature type="compositionally biased region" description="Basic and acidic residues" evidence="1">
    <location>
        <begin position="75"/>
        <end position="85"/>
    </location>
</feature>
<feature type="domain" description="M23ase beta-sheet core" evidence="2">
    <location>
        <begin position="129"/>
        <end position="222"/>
    </location>
</feature>
<gene>
    <name evidence="3" type="ORF">GCM10009760_03080</name>
</gene>
<protein>
    <recommendedName>
        <fullName evidence="2">M23ase beta-sheet core domain-containing protein</fullName>
    </recommendedName>
</protein>
<evidence type="ECO:0000313" key="4">
    <source>
        <dbReference type="Proteomes" id="UP001422759"/>
    </source>
</evidence>
<feature type="region of interest" description="Disordered" evidence="1">
    <location>
        <begin position="1"/>
        <end position="23"/>
    </location>
</feature>
<dbReference type="RefSeq" id="WP_344459826.1">
    <property type="nucleotide sequence ID" value="NZ_BAAANT010000001.1"/>
</dbReference>